<keyword evidence="1" id="KW-0812">Transmembrane</keyword>
<sequence length="1289" mass="143199">MALSIFLSSCHWCFFFLLTVVIMNFLGALFEDDSFNAYLDESPIPNVAIVGGSSPMRQLVADGIRQCQTTQSRFRVDQFASASEMLPKTPPHSTYEGHKVAAVFKRNWCKKHLQNIFGCVALLIDWDSVKINERHQFEQHVAQLVDSVRSQVRNSISTRVMLVLITKLSSSDAPPGGFYSSSEEAQSGLRSKLGLDSKSLAVIYRDGVDEYSVSRLQRMIADHCVKYHRDEIAKIKRMKGDAHKAPNAALLQARLRFKAGWHCLVLQDHKLMKYNLEKGYDILQQYISAPGSPAGIAERVSATLIMWTMVASNFNQLAAASSPKHDLILEMLEVTVSTFLKHLTQGVLQPYSSLFLGSLDPTGVHLLQLMHQIYLAEWYEMLAKKIQFVLESHRIVPKRQQLSINPGIHLQTASRWWDLVQQSTRSLGAGFAGSQATTLAPLNHIGTECRSSAYLRATLARLTHLSFTSNTSFGLLQVGKGYIAAAGVPRAMLRVLYGVALHFLTIEDYVACYEKVRHVLQSSESNGTLMSDTILCALHKLMIQACRKIIQRKLKSDQGDQDTTLQDSTYMQHVEVNLVRSMLSLLGNRCVDSAAHRVIQTELGRLAKDGHVPLSEETFCVTDEASRKEEASAFSASAFFSKPFFESCGKGDDSSTLEVSLRTYSRLPIHLAELSVEICRVAATRTILNASEMIQYASSRDMNLEAAVNKRLQKMKKRYQTISSGESAQVAVKISFPEAGIYEVTAIIVKWQVSDDAILPLRIPVAHPGNYALYRRLETHAYDSALEHWDPCLNLSNPRQRNRPVVRVVPPISWVQLHLSQAEQAVEGEEYPVEIVITNRHHSLEATDVTLVVPWIPGTVDVLQESNTSSEFLLTEVPLDDEKRVLCPAGYELSAGAARQSRIRAGEVLRSRLYFRCHKGGKFELPVRLHYATKNCSTMVATKLLTLHVCHPVFATFHILGTQSGLMNGVPTCIPTNAQIMQFVESSVLRDASTVAGDELSLRTSLGKVPRIDNDFLKRTDGSKANNVILNNMLYTVEHMQMPGDGKKALDATYESPLYVSCKFSNSLQCPITIHRVDVNLDERIELYGSDATALWSSNGILPCTLGVDEDIMLGFTVVATALTAAVQRATRDDSRIGLGSLTLHLQRNITPLGNSQTECSEFTFELPLPALEFKKHSVLCFLDVPATVVSGEAFYGVLRMENSSNEPKQVEVQVTVPQGPSSVVFGGRGRWTTTLFPKEGKKTTLKFFPTGSGLLTIPNLSVKCTTTNTVFLRPEERRLLVSLPATQQ</sequence>
<protein>
    <recommendedName>
        <fullName evidence="4">Trafficking protein particle complex subunit 11 domain-containing protein</fullName>
    </recommendedName>
</protein>
<name>A0A0S4KPZ7_BODSA</name>
<keyword evidence="1" id="KW-0472">Membrane</keyword>
<evidence type="ECO:0008006" key="4">
    <source>
        <dbReference type="Google" id="ProtNLM"/>
    </source>
</evidence>
<accession>A0A0S4KPZ7</accession>
<organism evidence="2 3">
    <name type="scientific">Bodo saltans</name>
    <name type="common">Flagellated protozoan</name>
    <dbReference type="NCBI Taxonomy" id="75058"/>
    <lineage>
        <taxon>Eukaryota</taxon>
        <taxon>Discoba</taxon>
        <taxon>Euglenozoa</taxon>
        <taxon>Kinetoplastea</taxon>
        <taxon>Metakinetoplastina</taxon>
        <taxon>Eubodonida</taxon>
        <taxon>Bodonidae</taxon>
        <taxon>Bodo</taxon>
    </lineage>
</organism>
<keyword evidence="3" id="KW-1185">Reference proteome</keyword>
<evidence type="ECO:0000313" key="2">
    <source>
        <dbReference type="EMBL" id="CUI15003.1"/>
    </source>
</evidence>
<keyword evidence="1" id="KW-1133">Transmembrane helix</keyword>
<dbReference type="EMBL" id="CYKH01001743">
    <property type="protein sequence ID" value="CUI15003.1"/>
    <property type="molecule type" value="Genomic_DNA"/>
</dbReference>
<reference evidence="3" key="1">
    <citation type="submission" date="2015-09" db="EMBL/GenBank/DDBJ databases">
        <authorList>
            <consortium name="Pathogen Informatics"/>
        </authorList>
    </citation>
    <scope>NUCLEOTIDE SEQUENCE [LARGE SCALE GENOMIC DNA]</scope>
    <source>
        <strain evidence="3">Lake Konstanz</strain>
    </source>
</reference>
<proteinExistence type="predicted"/>
<dbReference type="Proteomes" id="UP000051952">
    <property type="component" value="Unassembled WGS sequence"/>
</dbReference>
<feature type="transmembrane region" description="Helical" evidence="1">
    <location>
        <begin position="12"/>
        <end position="30"/>
    </location>
</feature>
<dbReference type="VEuPathDB" id="TriTrypDB:BSAL_01955c"/>
<dbReference type="PANTHER" id="PTHR14374:SF0">
    <property type="entry name" value="TRAFFICKING PROTEIN PARTICLE COMPLEX SUBUNIT 11"/>
    <property type="match status" value="1"/>
</dbReference>
<dbReference type="PANTHER" id="PTHR14374">
    <property type="entry name" value="FOIE GRAS"/>
    <property type="match status" value="1"/>
</dbReference>
<gene>
    <name evidence="2" type="ORF">BSAL_01955c</name>
</gene>
<evidence type="ECO:0000256" key="1">
    <source>
        <dbReference type="SAM" id="Phobius"/>
    </source>
</evidence>
<evidence type="ECO:0000313" key="3">
    <source>
        <dbReference type="Proteomes" id="UP000051952"/>
    </source>
</evidence>
<dbReference type="OrthoDB" id="6278596at2759"/>